<evidence type="ECO:0008006" key="2">
    <source>
        <dbReference type="Google" id="ProtNLM"/>
    </source>
</evidence>
<dbReference type="PANTHER" id="PTHR43019">
    <property type="entry name" value="SERINE ENDOPROTEASE DEGS"/>
    <property type="match status" value="1"/>
</dbReference>
<name>A0A381NY48_9ZZZZ</name>
<dbReference type="PANTHER" id="PTHR43019:SF23">
    <property type="entry name" value="PROTEASE DO-LIKE 5, CHLOROPLASTIC"/>
    <property type="match status" value="1"/>
</dbReference>
<organism evidence="1">
    <name type="scientific">marine metagenome</name>
    <dbReference type="NCBI Taxonomy" id="408172"/>
    <lineage>
        <taxon>unclassified sequences</taxon>
        <taxon>metagenomes</taxon>
        <taxon>ecological metagenomes</taxon>
    </lineage>
</organism>
<dbReference type="AlphaFoldDB" id="A0A381NY48"/>
<reference evidence="1" key="1">
    <citation type="submission" date="2018-05" db="EMBL/GenBank/DDBJ databases">
        <authorList>
            <person name="Lanie J.A."/>
            <person name="Ng W.-L."/>
            <person name="Kazmierczak K.M."/>
            <person name="Andrzejewski T.M."/>
            <person name="Davidsen T.M."/>
            <person name="Wayne K.J."/>
            <person name="Tettelin H."/>
            <person name="Glass J.I."/>
            <person name="Rusch D."/>
            <person name="Podicherti R."/>
            <person name="Tsui H.-C.T."/>
            <person name="Winkler M.E."/>
        </authorList>
    </citation>
    <scope>NUCLEOTIDE SEQUENCE</scope>
</reference>
<sequence length="223" mass="24358">MIKVIGGFFLLGVLLVVLFFNTHMTLLGSGFLVGDGTHVLTYHHLVKEKETLTVKFPNEDNIEAKVVLLDPASNLAILKLKDTPKVKRQSLVINRNGLGPKSESVFILGYPWTNTLQDQHVLIEGSTGITSILIKLNMALDPVHSGSPLFNTQQEVVGMVLLEAHAKSAFPVKGSNNFAIPATLLEKALNTARINATPAPDTNLTRETFISKSRNNIVLIEAR</sequence>
<dbReference type="InterPro" id="IPR009003">
    <property type="entry name" value="Peptidase_S1_PA"/>
</dbReference>
<proteinExistence type="predicted"/>
<protein>
    <recommendedName>
        <fullName evidence="2">Serine protease</fullName>
    </recommendedName>
</protein>
<gene>
    <name evidence="1" type="ORF">METZ01_LOCUS12409</name>
</gene>
<dbReference type="EMBL" id="UINC01000685">
    <property type="protein sequence ID" value="SUZ59555.1"/>
    <property type="molecule type" value="Genomic_DNA"/>
</dbReference>
<accession>A0A381NY48</accession>
<dbReference type="Gene3D" id="2.40.10.10">
    <property type="entry name" value="Trypsin-like serine proteases"/>
    <property type="match status" value="2"/>
</dbReference>
<evidence type="ECO:0000313" key="1">
    <source>
        <dbReference type="EMBL" id="SUZ59555.1"/>
    </source>
</evidence>
<dbReference type="Pfam" id="PF13365">
    <property type="entry name" value="Trypsin_2"/>
    <property type="match status" value="1"/>
</dbReference>
<dbReference type="InterPro" id="IPR043504">
    <property type="entry name" value="Peptidase_S1_PA_chymotrypsin"/>
</dbReference>
<dbReference type="SUPFAM" id="SSF50494">
    <property type="entry name" value="Trypsin-like serine proteases"/>
    <property type="match status" value="1"/>
</dbReference>